<sequence>MTIDSQTNTPSDSQNRDLSGDIPAATTSDEVRTSDNGASVSHSSSKTGGASGGPSVGVKLAAQGMIDLSSPLAISDIEWDLENVNLVSGYENTGELRVILDHLDFSILGLNGNAFEDTGVSLALRCATSAVGDNLCDFRFSQLESEFDRGPHVVTLSSDSTSRVRSGSEDSGNGAANSPSLTISGGSSVAPFQAVADDMYRVRLHEDMW</sequence>
<feature type="region of interest" description="Disordered" evidence="1">
    <location>
        <begin position="1"/>
        <end position="54"/>
    </location>
</feature>
<name>A0AAV2ERZ4_9ROSI</name>
<reference evidence="2 3" key="1">
    <citation type="submission" date="2024-04" db="EMBL/GenBank/DDBJ databases">
        <authorList>
            <person name="Fracassetti M."/>
        </authorList>
    </citation>
    <scope>NUCLEOTIDE SEQUENCE [LARGE SCALE GENOMIC DNA]</scope>
</reference>
<evidence type="ECO:0000313" key="2">
    <source>
        <dbReference type="EMBL" id="CAL1388498.1"/>
    </source>
</evidence>
<dbReference type="Proteomes" id="UP001497516">
    <property type="component" value="Chromosome 5"/>
</dbReference>
<protein>
    <submittedName>
        <fullName evidence="2">Uncharacterized protein</fullName>
    </submittedName>
</protein>
<feature type="compositionally biased region" description="Polar residues" evidence="1">
    <location>
        <begin position="169"/>
        <end position="182"/>
    </location>
</feature>
<gene>
    <name evidence="2" type="ORF">LTRI10_LOCUS29426</name>
</gene>
<organism evidence="2 3">
    <name type="scientific">Linum trigynum</name>
    <dbReference type="NCBI Taxonomy" id="586398"/>
    <lineage>
        <taxon>Eukaryota</taxon>
        <taxon>Viridiplantae</taxon>
        <taxon>Streptophyta</taxon>
        <taxon>Embryophyta</taxon>
        <taxon>Tracheophyta</taxon>
        <taxon>Spermatophyta</taxon>
        <taxon>Magnoliopsida</taxon>
        <taxon>eudicotyledons</taxon>
        <taxon>Gunneridae</taxon>
        <taxon>Pentapetalae</taxon>
        <taxon>rosids</taxon>
        <taxon>fabids</taxon>
        <taxon>Malpighiales</taxon>
        <taxon>Linaceae</taxon>
        <taxon>Linum</taxon>
    </lineage>
</organism>
<feature type="compositionally biased region" description="Polar residues" evidence="1">
    <location>
        <begin position="1"/>
        <end position="13"/>
    </location>
</feature>
<dbReference type="AlphaFoldDB" id="A0AAV2ERZ4"/>
<evidence type="ECO:0000313" key="3">
    <source>
        <dbReference type="Proteomes" id="UP001497516"/>
    </source>
</evidence>
<feature type="region of interest" description="Disordered" evidence="1">
    <location>
        <begin position="158"/>
        <end position="182"/>
    </location>
</feature>
<evidence type="ECO:0000256" key="1">
    <source>
        <dbReference type="SAM" id="MobiDB-lite"/>
    </source>
</evidence>
<dbReference type="EMBL" id="OZ034818">
    <property type="protein sequence ID" value="CAL1388498.1"/>
    <property type="molecule type" value="Genomic_DNA"/>
</dbReference>
<accession>A0AAV2ERZ4</accession>
<feature type="compositionally biased region" description="Polar residues" evidence="1">
    <location>
        <begin position="34"/>
        <end position="48"/>
    </location>
</feature>
<proteinExistence type="predicted"/>
<keyword evidence="3" id="KW-1185">Reference proteome</keyword>